<feature type="non-terminal residue" evidence="2">
    <location>
        <position position="1"/>
    </location>
</feature>
<dbReference type="PANTHER" id="PTHR35004">
    <property type="entry name" value="TRANSPOSASE RV3428C-RELATED"/>
    <property type="match status" value="1"/>
</dbReference>
<organism evidence="2">
    <name type="scientific">Leptospirillum ferrooxidans</name>
    <dbReference type="NCBI Taxonomy" id="180"/>
    <lineage>
        <taxon>Bacteria</taxon>
        <taxon>Pseudomonadati</taxon>
        <taxon>Nitrospirota</taxon>
        <taxon>Nitrospiria</taxon>
        <taxon>Nitrospirales</taxon>
        <taxon>Nitrospiraceae</taxon>
        <taxon>Leptospirillum</taxon>
    </lineage>
</organism>
<accession>Q7X1C1</accession>
<protein>
    <submittedName>
        <fullName evidence="2">Lfe177p1</fullName>
    </submittedName>
</protein>
<dbReference type="Gene3D" id="3.30.420.10">
    <property type="entry name" value="Ribonuclease H-like superfamily/Ribonuclease H"/>
    <property type="match status" value="1"/>
</dbReference>
<dbReference type="PANTHER" id="PTHR35004:SF8">
    <property type="entry name" value="TRANSPOSASE RV3428C-RELATED"/>
    <property type="match status" value="1"/>
</dbReference>
<dbReference type="GO" id="GO:0003676">
    <property type="term" value="F:nucleic acid binding"/>
    <property type="evidence" value="ECO:0007669"/>
    <property type="project" value="InterPro"/>
</dbReference>
<reference evidence="2" key="1">
    <citation type="journal article" date="2003" name="Proc. Natl. Acad. Sci. U.S.A.">
        <title>Gene function analysis in environmental isolates: the nif regulon of the strict iron oxidizing bacterium Leptospirillum ferrooxidans.</title>
        <authorList>
            <person name="Parro V."/>
            <person name="Moreno-Paz M."/>
        </authorList>
    </citation>
    <scope>NUCLEOTIDE SEQUENCE</scope>
</reference>
<evidence type="ECO:0000259" key="1">
    <source>
        <dbReference type="PROSITE" id="PS50994"/>
    </source>
</evidence>
<proteinExistence type="predicted"/>
<name>Q7X1C1_9BACT</name>
<dbReference type="AlphaFoldDB" id="Q7X1C1"/>
<dbReference type="SUPFAM" id="SSF53098">
    <property type="entry name" value="Ribonuclease H-like"/>
    <property type="match status" value="1"/>
</dbReference>
<feature type="non-terminal residue" evidence="2">
    <location>
        <position position="193"/>
    </location>
</feature>
<feature type="domain" description="Integrase catalytic" evidence="1">
    <location>
        <begin position="1"/>
        <end position="171"/>
    </location>
</feature>
<dbReference type="InterPro" id="IPR036397">
    <property type="entry name" value="RNaseH_sf"/>
</dbReference>
<dbReference type="PROSITE" id="PS50994">
    <property type="entry name" value="INTEGRASE"/>
    <property type="match status" value="1"/>
</dbReference>
<dbReference type="EMBL" id="AY204423">
    <property type="protein sequence ID" value="AAO38380.1"/>
    <property type="molecule type" value="Genomic_DNA"/>
</dbReference>
<dbReference type="InterPro" id="IPR001584">
    <property type="entry name" value="Integrase_cat-core"/>
</dbReference>
<dbReference type="GO" id="GO:0015074">
    <property type="term" value="P:DNA integration"/>
    <property type="evidence" value="ECO:0007669"/>
    <property type="project" value="InterPro"/>
</dbReference>
<sequence length="193" mass="21965">TTPARRSGSSRRDRSRILVCLFVAVMGRSSYTFAFCTPDMKAPSWILAHRKTFEYLGGVPCAVIPDRTRTAVVSTHRIEPHLHRAFREMGAHYGFEISPTRARSPRDKGAVENGVLNAQRSLMAPLRHRKFVSLEELNLALAERLESFNRMPFQGRSDSRKTVFEKEDRPAINHFYYSVPYGLVGEIVDVRLA</sequence>
<dbReference type="InterPro" id="IPR012337">
    <property type="entry name" value="RNaseH-like_sf"/>
</dbReference>
<evidence type="ECO:0000313" key="2">
    <source>
        <dbReference type="EMBL" id="AAO38380.1"/>
    </source>
</evidence>